<keyword evidence="4 12" id="KW-0032">Aminotransferase</keyword>
<evidence type="ECO:0000313" key="15">
    <source>
        <dbReference type="EMBL" id="RTJ95143.1"/>
    </source>
</evidence>
<keyword evidence="6 12" id="KW-0808">Transferase</keyword>
<dbReference type="InterPro" id="IPR022278">
    <property type="entry name" value="Pser_aminoTfrase"/>
</dbReference>
<keyword evidence="5 12" id="KW-0028">Amino-acid biosynthesis</keyword>
<dbReference type="GO" id="GO:0005737">
    <property type="term" value="C:cytoplasm"/>
    <property type="evidence" value="ECO:0007669"/>
    <property type="project" value="UniProtKB-SubCell"/>
</dbReference>
<feature type="binding site" evidence="12">
    <location>
        <position position="41"/>
    </location>
    <ligand>
        <name>L-glutamate</name>
        <dbReference type="ChEBI" id="CHEBI:29985"/>
    </ligand>
</feature>
<proteinExistence type="inferred from homology"/>
<organism evidence="15 16">
    <name type="scientific">Campylobacter jejuni</name>
    <dbReference type="NCBI Taxonomy" id="197"/>
    <lineage>
        <taxon>Bacteria</taxon>
        <taxon>Pseudomonadati</taxon>
        <taxon>Campylobacterota</taxon>
        <taxon>Epsilonproteobacteria</taxon>
        <taxon>Campylobacterales</taxon>
        <taxon>Campylobacteraceae</taxon>
        <taxon>Campylobacter</taxon>
    </lineage>
</organism>
<dbReference type="InterPro" id="IPR015424">
    <property type="entry name" value="PyrdxlP-dep_Trfase"/>
</dbReference>
<dbReference type="RefSeq" id="WP_002861106.1">
    <property type="nucleotide sequence ID" value="NZ_CUKK01000004.1"/>
</dbReference>
<dbReference type="PANTHER" id="PTHR43247">
    <property type="entry name" value="PHOSPHOSERINE AMINOTRANSFERASE"/>
    <property type="match status" value="1"/>
</dbReference>
<comment type="subcellular location">
    <subcellularLocation>
        <location evidence="12">Cytoplasm</location>
    </subcellularLocation>
</comment>
<dbReference type="CDD" id="cd00611">
    <property type="entry name" value="PSAT_like"/>
    <property type="match status" value="1"/>
</dbReference>
<gene>
    <name evidence="12" type="primary">serC</name>
    <name evidence="14" type="ORF">AJY60_01920</name>
    <name evidence="15" type="ORF">C3H42_06360</name>
</gene>
<feature type="binding site" evidence="12">
    <location>
        <begin position="233"/>
        <end position="234"/>
    </location>
    <ligand>
        <name>pyridoxal 5'-phosphate</name>
        <dbReference type="ChEBI" id="CHEBI:597326"/>
    </ligand>
</feature>
<evidence type="ECO:0000313" key="16">
    <source>
        <dbReference type="Proteomes" id="UP000287237"/>
    </source>
</evidence>
<name>A0A1E7NIY8_CAMJU</name>
<evidence type="ECO:0000256" key="1">
    <source>
        <dbReference type="ARBA" id="ARBA00004915"/>
    </source>
</evidence>
<dbReference type="FunFam" id="3.40.640.10:FF:000010">
    <property type="entry name" value="Phosphoserine aminotransferase"/>
    <property type="match status" value="1"/>
</dbReference>
<dbReference type="AlphaFoldDB" id="A0A1E7NIY8"/>
<feature type="domain" description="Aminotransferase class V" evidence="13">
    <location>
        <begin position="5"/>
        <end position="346"/>
    </location>
</feature>
<dbReference type="PIRSF" id="PIRSF000525">
    <property type="entry name" value="SerC"/>
    <property type="match status" value="1"/>
</dbReference>
<comment type="pathway">
    <text evidence="1 12">Cofactor biosynthesis; pyridoxine 5'-phosphate biosynthesis; pyridoxine 5'-phosphate from D-erythrose 4-phosphate: step 3/5.</text>
</comment>
<dbReference type="UniPathway" id="UPA00244">
    <property type="reaction ID" value="UER00311"/>
</dbReference>
<dbReference type="Proteomes" id="UP000287237">
    <property type="component" value="Unassembled WGS sequence"/>
</dbReference>
<evidence type="ECO:0000256" key="6">
    <source>
        <dbReference type="ARBA" id="ARBA00022679"/>
    </source>
</evidence>
<dbReference type="EMBL" id="PRCK01000005">
    <property type="protein sequence ID" value="RTJ95143.1"/>
    <property type="molecule type" value="Genomic_DNA"/>
</dbReference>
<protein>
    <recommendedName>
        <fullName evidence="12">Phosphoserine aminotransferase</fullName>
        <ecNumber evidence="12">2.6.1.52</ecNumber>
    </recommendedName>
    <alternativeName>
        <fullName evidence="12">Phosphohydroxythreonine aminotransferase</fullName>
        <shortName evidence="12">PSAT</shortName>
    </alternativeName>
</protein>
<dbReference type="UniPathway" id="UPA00135">
    <property type="reaction ID" value="UER00197"/>
</dbReference>
<evidence type="ECO:0000256" key="10">
    <source>
        <dbReference type="ARBA" id="ARBA00047630"/>
    </source>
</evidence>
<keyword evidence="7 12" id="KW-0663">Pyridoxal phosphate</keyword>
<dbReference type="Pfam" id="PF00266">
    <property type="entry name" value="Aminotran_5"/>
    <property type="match status" value="1"/>
</dbReference>
<dbReference type="SUPFAM" id="SSF53383">
    <property type="entry name" value="PLP-dependent transferases"/>
    <property type="match status" value="1"/>
</dbReference>
<comment type="similarity">
    <text evidence="3 12">Belongs to the class-V pyridoxal-phosphate-dependent aminotransferase family. SerC subfamily.</text>
</comment>
<dbReference type="NCBIfam" id="TIGR01364">
    <property type="entry name" value="serC_1"/>
    <property type="match status" value="1"/>
</dbReference>
<comment type="caution">
    <text evidence="15">The sequence shown here is derived from an EMBL/GenBank/DDBJ whole genome shotgun (WGS) entry which is preliminary data.</text>
</comment>
<evidence type="ECO:0000256" key="12">
    <source>
        <dbReference type="HAMAP-Rule" id="MF_00160"/>
    </source>
</evidence>
<dbReference type="GO" id="GO:0008615">
    <property type="term" value="P:pyridoxine biosynthetic process"/>
    <property type="evidence" value="ECO:0007669"/>
    <property type="project" value="UniProtKB-UniRule"/>
</dbReference>
<evidence type="ECO:0000256" key="7">
    <source>
        <dbReference type="ARBA" id="ARBA00022898"/>
    </source>
</evidence>
<accession>A0A1E7NIY8</accession>
<comment type="function">
    <text evidence="12">Catalyzes the reversible conversion of 3-phosphohydroxypyruvate to phosphoserine and of 3-hydroxy-2-oxo-4-phosphonooxybutanoate to phosphohydroxythreonine.</text>
</comment>
<keyword evidence="12" id="KW-0963">Cytoplasm</keyword>
<dbReference type="EC" id="2.6.1.52" evidence="12"/>
<evidence type="ECO:0000259" key="13">
    <source>
        <dbReference type="Pfam" id="PF00266"/>
    </source>
</evidence>
<sequence>MRKINFSAGPSTLPLEILEQAQKELCDYQGRGYSIMEISHRTKVFEEVHFGAQEKAKKLYGLNDDYEVLFLQGGASLQFAMIPMNLALNGVCEYANTGVWTKKAIKEAQILGVNVKTVASSEESNFDHIPSVEFSDNADYAYICSNNTIYGTQYQNYPKTKAPLIVDASSDFFSRKVDFSNIALFYGGVQKNAGISGLSCIFIRKDMLERSKNKQIPSMLNYLTHAENQSLFNTPPTFAIYMFNLEMDWLLNQGGLDKVYEKNSQKATMLYECIDLSNGFYKGHADKKDRSLMNVSFNIAKNKDLEPLFVKEAEEAGMIGLKGHRILGGIRASIYNALNLDQVKTLCEFMKEFQGKYT</sequence>
<comment type="catalytic activity">
    <reaction evidence="11 12">
        <text>O-phospho-L-serine + 2-oxoglutarate = 3-phosphooxypyruvate + L-glutamate</text>
        <dbReference type="Rhea" id="RHEA:14329"/>
        <dbReference type="ChEBI" id="CHEBI:16810"/>
        <dbReference type="ChEBI" id="CHEBI:18110"/>
        <dbReference type="ChEBI" id="CHEBI:29985"/>
        <dbReference type="ChEBI" id="CHEBI:57524"/>
        <dbReference type="EC" id="2.6.1.52"/>
    </reaction>
</comment>
<dbReference type="HAMAP" id="MF_00160">
    <property type="entry name" value="SerC_aminotrans_5"/>
    <property type="match status" value="1"/>
</dbReference>
<feature type="binding site" evidence="12">
    <location>
        <position position="190"/>
    </location>
    <ligand>
        <name>pyridoxal 5'-phosphate</name>
        <dbReference type="ChEBI" id="CHEBI:597326"/>
    </ligand>
</feature>
<dbReference type="PANTHER" id="PTHR43247:SF1">
    <property type="entry name" value="PHOSPHOSERINE AMINOTRANSFERASE"/>
    <property type="match status" value="1"/>
</dbReference>
<comment type="cofactor">
    <cofactor evidence="12">
        <name>pyridoxal 5'-phosphate</name>
        <dbReference type="ChEBI" id="CHEBI:597326"/>
    </cofactor>
    <text evidence="12">Binds 1 pyridoxal phosphate per subunit.</text>
</comment>
<evidence type="ECO:0000313" key="14">
    <source>
        <dbReference type="EMBL" id="OEV49441.1"/>
    </source>
</evidence>
<dbReference type="InterPro" id="IPR015421">
    <property type="entry name" value="PyrdxlP-dep_Trfase_major"/>
</dbReference>
<comment type="caution">
    <text evidence="12">Lacks conserved residue(s) required for the propagation of feature annotation.</text>
</comment>
<dbReference type="Gene3D" id="3.40.640.10">
    <property type="entry name" value="Type I PLP-dependent aspartate aminotransferase-like (Major domain)"/>
    <property type="match status" value="1"/>
</dbReference>
<dbReference type="FunFam" id="3.90.1150.10:FF:000006">
    <property type="entry name" value="Phosphoserine aminotransferase"/>
    <property type="match status" value="1"/>
</dbReference>
<keyword evidence="9 12" id="KW-0718">Serine biosynthesis</keyword>
<comment type="catalytic activity">
    <reaction evidence="10 12">
        <text>4-(phosphooxy)-L-threonine + 2-oxoglutarate = (R)-3-hydroxy-2-oxo-4-phosphooxybutanoate + L-glutamate</text>
        <dbReference type="Rhea" id="RHEA:16573"/>
        <dbReference type="ChEBI" id="CHEBI:16810"/>
        <dbReference type="ChEBI" id="CHEBI:29985"/>
        <dbReference type="ChEBI" id="CHEBI:58452"/>
        <dbReference type="ChEBI" id="CHEBI:58538"/>
        <dbReference type="EC" id="2.6.1.52"/>
    </reaction>
</comment>
<dbReference type="Gene3D" id="3.90.1150.10">
    <property type="entry name" value="Aspartate Aminotransferase, domain 1"/>
    <property type="match status" value="1"/>
</dbReference>
<dbReference type="InterPro" id="IPR000192">
    <property type="entry name" value="Aminotrans_V_dom"/>
</dbReference>
<evidence type="ECO:0000256" key="2">
    <source>
        <dbReference type="ARBA" id="ARBA00005099"/>
    </source>
</evidence>
<feature type="binding site" evidence="12">
    <location>
        <position position="100"/>
    </location>
    <ligand>
        <name>pyridoxal 5'-phosphate</name>
        <dbReference type="ChEBI" id="CHEBI:597326"/>
    </ligand>
</feature>
<evidence type="ECO:0000256" key="11">
    <source>
        <dbReference type="ARBA" id="ARBA00049007"/>
    </source>
</evidence>
<dbReference type="GO" id="GO:0006564">
    <property type="term" value="P:L-serine biosynthetic process"/>
    <property type="evidence" value="ECO:0007669"/>
    <property type="project" value="UniProtKB-UniRule"/>
</dbReference>
<reference evidence="14 17" key="1">
    <citation type="submission" date="2016-09" db="EMBL/GenBank/DDBJ databases">
        <title>Campylobacter from American crows.</title>
        <authorList>
            <person name="Weis A.M."/>
            <person name="Weimer B.C."/>
            <person name="Townsend A.K."/>
            <person name="Taff C."/>
        </authorList>
    </citation>
    <scope>NUCLEOTIDE SEQUENCE [LARGE SCALE GENOMIC DNA]</scope>
    <source>
        <strain evidence="14 17">BCW_3791</strain>
    </source>
</reference>
<dbReference type="NCBIfam" id="NF003764">
    <property type="entry name" value="PRK05355.1"/>
    <property type="match status" value="1"/>
</dbReference>
<keyword evidence="8 12" id="KW-0664">Pyridoxine biosynthesis</keyword>
<evidence type="ECO:0000256" key="5">
    <source>
        <dbReference type="ARBA" id="ARBA00022605"/>
    </source>
</evidence>
<feature type="binding site" evidence="12">
    <location>
        <position position="167"/>
    </location>
    <ligand>
        <name>pyridoxal 5'-phosphate</name>
        <dbReference type="ChEBI" id="CHEBI:597326"/>
    </ligand>
</feature>
<comment type="pathway">
    <text evidence="2 12">Amino-acid biosynthesis; L-serine biosynthesis; L-serine from 3-phospho-D-glycerate: step 2/3.</text>
</comment>
<reference evidence="15 16" key="2">
    <citation type="journal article" date="2019" name="Appl. Environ. Microbiol.">
        <title>Population genetics and characterization of Campylobacter jejuni isolates in western jackdaws and game birds in Finland.</title>
        <authorList>
            <person name="Kovanen S."/>
            <person name="Rossi M."/>
            <person name="Pohja-Mykra M."/>
            <person name="Nieminen T."/>
            <person name="Raunio-Saarnisto M."/>
            <person name="Sauvala M."/>
            <person name="Fredriksson-Ahomaa M."/>
            <person name="Hanninen M.L."/>
            <person name="Kivisto R."/>
        </authorList>
    </citation>
    <scope>NUCLEOTIDE SEQUENCE [LARGE SCALE GENOMIC DNA]</scope>
    <source>
        <strain evidence="15 16">CB296</strain>
    </source>
</reference>
<dbReference type="GO" id="GO:0030170">
    <property type="term" value="F:pyridoxal phosphate binding"/>
    <property type="evidence" value="ECO:0007669"/>
    <property type="project" value="UniProtKB-UniRule"/>
</dbReference>
<dbReference type="InterPro" id="IPR015422">
    <property type="entry name" value="PyrdxlP-dep_Trfase_small"/>
</dbReference>
<evidence type="ECO:0000256" key="9">
    <source>
        <dbReference type="ARBA" id="ARBA00023299"/>
    </source>
</evidence>
<dbReference type="EMBL" id="MJVJ01000046">
    <property type="protein sequence ID" value="OEV49441.1"/>
    <property type="molecule type" value="Genomic_DNA"/>
</dbReference>
<dbReference type="Proteomes" id="UP000865560">
    <property type="component" value="Unassembled WGS sequence"/>
</dbReference>
<evidence type="ECO:0000313" key="17">
    <source>
        <dbReference type="Proteomes" id="UP000865560"/>
    </source>
</evidence>
<evidence type="ECO:0000256" key="8">
    <source>
        <dbReference type="ARBA" id="ARBA00023096"/>
    </source>
</evidence>
<feature type="binding site" evidence="12">
    <location>
        <position position="148"/>
    </location>
    <ligand>
        <name>pyridoxal 5'-phosphate</name>
        <dbReference type="ChEBI" id="CHEBI:597326"/>
    </ligand>
</feature>
<feature type="binding site" evidence="12">
    <location>
        <begin position="75"/>
        <end position="76"/>
    </location>
    <ligand>
        <name>pyridoxal 5'-phosphate</name>
        <dbReference type="ChEBI" id="CHEBI:597326"/>
    </ligand>
</feature>
<evidence type="ECO:0000256" key="3">
    <source>
        <dbReference type="ARBA" id="ARBA00006904"/>
    </source>
</evidence>
<feature type="modified residue" description="N6-(pyridoxal phosphate)lysine" evidence="12">
    <location>
        <position position="191"/>
    </location>
</feature>
<dbReference type="GO" id="GO:0004648">
    <property type="term" value="F:O-phospho-L-serine:2-oxoglutarate aminotransferase activity"/>
    <property type="evidence" value="ECO:0007669"/>
    <property type="project" value="UniProtKB-UniRule"/>
</dbReference>
<comment type="subunit">
    <text evidence="12">Homodimer.</text>
</comment>
<evidence type="ECO:0000256" key="4">
    <source>
        <dbReference type="ARBA" id="ARBA00022576"/>
    </source>
</evidence>